<dbReference type="Proteomes" id="UP001604267">
    <property type="component" value="Unassembled WGS sequence"/>
</dbReference>
<protein>
    <submittedName>
        <fullName evidence="3">Type II CAAX prenyl endopeptidase Rce1 family protein</fullName>
    </submittedName>
</protein>
<feature type="domain" description="CAAX prenyl protease 2/Lysostaphin resistance protein A-like" evidence="2">
    <location>
        <begin position="159"/>
        <end position="242"/>
    </location>
</feature>
<evidence type="ECO:0000313" key="3">
    <source>
        <dbReference type="EMBL" id="MFG3011450.1"/>
    </source>
</evidence>
<feature type="transmembrane region" description="Helical" evidence="1">
    <location>
        <begin position="184"/>
        <end position="205"/>
    </location>
</feature>
<feature type="transmembrane region" description="Helical" evidence="1">
    <location>
        <begin position="73"/>
        <end position="97"/>
    </location>
</feature>
<dbReference type="InterPro" id="IPR003675">
    <property type="entry name" value="Rce1/LyrA-like_dom"/>
</dbReference>
<dbReference type="Pfam" id="PF02517">
    <property type="entry name" value="Rce1-like"/>
    <property type="match status" value="1"/>
</dbReference>
<evidence type="ECO:0000256" key="1">
    <source>
        <dbReference type="SAM" id="Phobius"/>
    </source>
</evidence>
<comment type="caution">
    <text evidence="3">The sequence shown here is derived from an EMBL/GenBank/DDBJ whole genome shotgun (WGS) entry which is preliminary data.</text>
</comment>
<feature type="transmembrane region" description="Helical" evidence="1">
    <location>
        <begin position="12"/>
        <end position="33"/>
    </location>
</feature>
<feature type="transmembrane region" description="Helical" evidence="1">
    <location>
        <begin position="45"/>
        <end position="67"/>
    </location>
</feature>
<evidence type="ECO:0000313" key="4">
    <source>
        <dbReference type="Proteomes" id="UP001604267"/>
    </source>
</evidence>
<reference evidence="3 4" key="1">
    <citation type="submission" date="2024-10" db="EMBL/GenBank/DDBJ databases">
        <title>The Natural Products Discovery Center: Release of the First 8490 Sequenced Strains for Exploring Actinobacteria Biosynthetic Diversity.</title>
        <authorList>
            <person name="Kalkreuter E."/>
            <person name="Kautsar S.A."/>
            <person name="Yang D."/>
            <person name="Bader C.D."/>
            <person name="Teijaro C.N."/>
            <person name="Fluegel L."/>
            <person name="Davis C.M."/>
            <person name="Simpson J.R."/>
            <person name="Lauterbach L."/>
            <person name="Steele A.D."/>
            <person name="Gui C."/>
            <person name="Meng S."/>
            <person name="Li G."/>
            <person name="Viehrig K."/>
            <person name="Ye F."/>
            <person name="Su P."/>
            <person name="Kiefer A.F."/>
            <person name="Nichols A."/>
            <person name="Cepeda A.J."/>
            <person name="Yan W."/>
            <person name="Fan B."/>
            <person name="Jiang Y."/>
            <person name="Adhikari A."/>
            <person name="Zheng C.-J."/>
            <person name="Schuster L."/>
            <person name="Cowan T.M."/>
            <person name="Smanski M.J."/>
            <person name="Chevrette M.G."/>
            <person name="De Carvalho L.P.S."/>
            <person name="Shen B."/>
        </authorList>
    </citation>
    <scope>NUCLEOTIDE SEQUENCE [LARGE SCALE GENOMIC DNA]</scope>
    <source>
        <strain evidence="3 4">NPDC048320</strain>
    </source>
</reference>
<keyword evidence="1" id="KW-0812">Transmembrane</keyword>
<keyword evidence="1" id="KW-1133">Transmembrane helix</keyword>
<keyword evidence="1" id="KW-0472">Membrane</keyword>
<accession>A0ABW7B6V5</accession>
<keyword evidence="4" id="KW-1185">Reference proteome</keyword>
<name>A0ABW7B6V5_9ACTN</name>
<evidence type="ECO:0000259" key="2">
    <source>
        <dbReference type="Pfam" id="PF02517"/>
    </source>
</evidence>
<dbReference type="EMBL" id="JBICYV010000006">
    <property type="protein sequence ID" value="MFG3011450.1"/>
    <property type="molecule type" value="Genomic_DNA"/>
</dbReference>
<proteinExistence type="predicted"/>
<sequence length="261" mass="27108">MTSLIHIPELRAASAVALALCALSSLALASHLHVRLLDRRGVHTLHVYAAVLALVTGYGLLVLGPAAMYRGPLWGLVAGPLAGAVLAAPVAAADTAITRRLGRRATRSAPPAGPPRAVRTTRAVGLAARVAGARAAGTTERRWTPSHRDTDVALPPGWLVAVGALEECVFRGVLTGEAMALSGWAVRIAVLTLATAAFALSHLFFGWTQVAAKLPLALTGLALTLATGDVLGAITVHALFNLRIWRYQNTVRSAGSRAVTP</sequence>
<gene>
    <name evidence="3" type="ORF">ACGFZB_13510</name>
</gene>
<feature type="transmembrane region" description="Helical" evidence="1">
    <location>
        <begin position="217"/>
        <end position="240"/>
    </location>
</feature>
<organism evidence="3 4">
    <name type="scientific">Streptomyces cinerochromogenes</name>
    <dbReference type="NCBI Taxonomy" id="66422"/>
    <lineage>
        <taxon>Bacteria</taxon>
        <taxon>Bacillati</taxon>
        <taxon>Actinomycetota</taxon>
        <taxon>Actinomycetes</taxon>
        <taxon>Kitasatosporales</taxon>
        <taxon>Streptomycetaceae</taxon>
        <taxon>Streptomyces</taxon>
    </lineage>
</organism>
<dbReference type="RefSeq" id="WP_392817716.1">
    <property type="nucleotide sequence ID" value="NZ_JBICYV010000006.1"/>
</dbReference>